<evidence type="ECO:0000256" key="4">
    <source>
        <dbReference type="ARBA" id="ARBA00023065"/>
    </source>
</evidence>
<sequence length="72" mass="7763">MHKNVIALSADKHCALIILPFHKHQTIDGTMEMTHPVICCLNKNILARATCSLPSSSTVTSPAQVPARNATL</sequence>
<dbReference type="AlphaFoldDB" id="A0AAV7GVJ4"/>
<proteinExistence type="predicted"/>
<evidence type="ECO:0000256" key="3">
    <source>
        <dbReference type="ARBA" id="ARBA00022958"/>
    </source>
</evidence>
<dbReference type="EMBL" id="JAGFBR010000010">
    <property type="protein sequence ID" value="KAH0460090.1"/>
    <property type="molecule type" value="Genomic_DNA"/>
</dbReference>
<keyword evidence="7" id="KW-1185">Reference proteome</keyword>
<dbReference type="GO" id="GO:0098662">
    <property type="term" value="P:inorganic cation transmembrane transport"/>
    <property type="evidence" value="ECO:0007669"/>
    <property type="project" value="TreeGrafter"/>
</dbReference>
<evidence type="ECO:0000259" key="5">
    <source>
        <dbReference type="Pfam" id="PF23256"/>
    </source>
</evidence>
<evidence type="ECO:0000256" key="1">
    <source>
        <dbReference type="ARBA" id="ARBA00022448"/>
    </source>
</evidence>
<gene>
    <name evidence="6" type="ORF">IEQ34_010753</name>
</gene>
<dbReference type="Pfam" id="PF23256">
    <property type="entry name" value="CHX17_2nd"/>
    <property type="match status" value="1"/>
</dbReference>
<comment type="caution">
    <text evidence="6">The sequence shown here is derived from an EMBL/GenBank/DDBJ whole genome shotgun (WGS) entry which is preliminary data.</text>
</comment>
<reference evidence="6 7" key="1">
    <citation type="journal article" date="2021" name="Hortic Res">
        <title>Chromosome-scale assembly of the Dendrobium chrysotoxum genome enhances the understanding of orchid evolution.</title>
        <authorList>
            <person name="Zhang Y."/>
            <person name="Zhang G.Q."/>
            <person name="Zhang D."/>
            <person name="Liu X.D."/>
            <person name="Xu X.Y."/>
            <person name="Sun W.H."/>
            <person name="Yu X."/>
            <person name="Zhu X."/>
            <person name="Wang Z.W."/>
            <person name="Zhao X."/>
            <person name="Zhong W.Y."/>
            <person name="Chen H."/>
            <person name="Yin W.L."/>
            <person name="Huang T."/>
            <person name="Niu S.C."/>
            <person name="Liu Z.J."/>
        </authorList>
    </citation>
    <scope>NUCLEOTIDE SEQUENCE [LARGE SCALE GENOMIC DNA]</scope>
    <source>
        <strain evidence="6">Lindl</strain>
    </source>
</reference>
<feature type="domain" description="Cation/H(+) antiporter central" evidence="5">
    <location>
        <begin position="1"/>
        <end position="69"/>
    </location>
</feature>
<evidence type="ECO:0000313" key="7">
    <source>
        <dbReference type="Proteomes" id="UP000775213"/>
    </source>
</evidence>
<accession>A0AAV7GVJ4</accession>
<dbReference type="Proteomes" id="UP000775213">
    <property type="component" value="Unassembled WGS sequence"/>
</dbReference>
<dbReference type="PANTHER" id="PTHR32468">
    <property type="entry name" value="CATION/H + ANTIPORTER"/>
    <property type="match status" value="1"/>
</dbReference>
<evidence type="ECO:0000313" key="6">
    <source>
        <dbReference type="EMBL" id="KAH0460090.1"/>
    </source>
</evidence>
<keyword evidence="1" id="KW-0813">Transport</keyword>
<dbReference type="GO" id="GO:0006813">
    <property type="term" value="P:potassium ion transport"/>
    <property type="evidence" value="ECO:0007669"/>
    <property type="project" value="UniProtKB-KW"/>
</dbReference>
<keyword evidence="4" id="KW-0406">Ion transport</keyword>
<dbReference type="GO" id="GO:0012505">
    <property type="term" value="C:endomembrane system"/>
    <property type="evidence" value="ECO:0007669"/>
    <property type="project" value="TreeGrafter"/>
</dbReference>
<dbReference type="PANTHER" id="PTHR32468:SF164">
    <property type="entry name" value="OS05G0485000 PROTEIN"/>
    <property type="match status" value="1"/>
</dbReference>
<name>A0AAV7GVJ4_DENCH</name>
<dbReference type="InterPro" id="IPR057291">
    <property type="entry name" value="CHX17_2nd"/>
</dbReference>
<keyword evidence="3" id="KW-0630">Potassium</keyword>
<dbReference type="GO" id="GO:0006885">
    <property type="term" value="P:regulation of pH"/>
    <property type="evidence" value="ECO:0007669"/>
    <property type="project" value="TreeGrafter"/>
</dbReference>
<keyword evidence="2" id="KW-0633">Potassium transport</keyword>
<protein>
    <recommendedName>
        <fullName evidence="5">Cation/H(+) antiporter central domain-containing protein</fullName>
    </recommendedName>
</protein>
<dbReference type="InterPro" id="IPR050794">
    <property type="entry name" value="CPA2_transporter"/>
</dbReference>
<evidence type="ECO:0000256" key="2">
    <source>
        <dbReference type="ARBA" id="ARBA00022538"/>
    </source>
</evidence>
<organism evidence="6 7">
    <name type="scientific">Dendrobium chrysotoxum</name>
    <name type="common">Orchid</name>
    <dbReference type="NCBI Taxonomy" id="161865"/>
    <lineage>
        <taxon>Eukaryota</taxon>
        <taxon>Viridiplantae</taxon>
        <taxon>Streptophyta</taxon>
        <taxon>Embryophyta</taxon>
        <taxon>Tracheophyta</taxon>
        <taxon>Spermatophyta</taxon>
        <taxon>Magnoliopsida</taxon>
        <taxon>Liliopsida</taxon>
        <taxon>Asparagales</taxon>
        <taxon>Orchidaceae</taxon>
        <taxon>Epidendroideae</taxon>
        <taxon>Malaxideae</taxon>
        <taxon>Dendrobiinae</taxon>
        <taxon>Dendrobium</taxon>
    </lineage>
</organism>